<dbReference type="STRING" id="149040.A0A132BBY9"/>
<dbReference type="GeneID" id="28828629"/>
<organism evidence="1 2">
    <name type="scientific">Mollisia scopiformis</name>
    <name type="common">Conifer needle endophyte fungus</name>
    <name type="synonym">Phialocephala scopiformis</name>
    <dbReference type="NCBI Taxonomy" id="149040"/>
    <lineage>
        <taxon>Eukaryota</taxon>
        <taxon>Fungi</taxon>
        <taxon>Dikarya</taxon>
        <taxon>Ascomycota</taxon>
        <taxon>Pezizomycotina</taxon>
        <taxon>Leotiomycetes</taxon>
        <taxon>Helotiales</taxon>
        <taxon>Mollisiaceae</taxon>
        <taxon>Mollisia</taxon>
    </lineage>
</organism>
<dbReference type="Proteomes" id="UP000070700">
    <property type="component" value="Unassembled WGS sequence"/>
</dbReference>
<dbReference type="EMBL" id="KQ947432">
    <property type="protein sequence ID" value="KUJ09519.1"/>
    <property type="molecule type" value="Genomic_DNA"/>
</dbReference>
<proteinExistence type="predicted"/>
<dbReference type="KEGG" id="psco:LY89DRAFT_724483"/>
<gene>
    <name evidence="1" type="ORF">LY89DRAFT_724483</name>
</gene>
<evidence type="ECO:0000313" key="2">
    <source>
        <dbReference type="Proteomes" id="UP000070700"/>
    </source>
</evidence>
<evidence type="ECO:0008006" key="3">
    <source>
        <dbReference type="Google" id="ProtNLM"/>
    </source>
</evidence>
<dbReference type="OrthoDB" id="3485163at2759"/>
<dbReference type="Gene3D" id="2.60.120.650">
    <property type="entry name" value="Cupin"/>
    <property type="match status" value="1"/>
</dbReference>
<sequence length="194" mass="21390">MSTTGDRGAHWYLTTDLMLCYNYSSTPHNLLCVKCVAPKCVRDFDTAAPAQSSYHFCTESFNIGINVTPKGSFVDLHHDITRRGLSKTIGKCKKIWLLFPSTPENLELYIASAGFSNRLARIGSKLRGGIIVETDSAHELEFPAGTLHAVFTTIGGFLAGINYSTAECLPTMSRVLKAHLPIFHISPDHIFKNI</sequence>
<keyword evidence="2" id="KW-1185">Reference proteome</keyword>
<protein>
    <recommendedName>
        <fullName evidence="3">JmjC domain-containing protein</fullName>
    </recommendedName>
</protein>
<dbReference type="AlphaFoldDB" id="A0A132BBY9"/>
<reference evidence="1 2" key="1">
    <citation type="submission" date="2015-10" db="EMBL/GenBank/DDBJ databases">
        <title>Full genome of DAOMC 229536 Phialocephala scopiformis, a fungal endophyte of spruce producing the potent anti-insectan compound rugulosin.</title>
        <authorList>
            <consortium name="DOE Joint Genome Institute"/>
            <person name="Walker A.K."/>
            <person name="Frasz S.L."/>
            <person name="Seifert K.A."/>
            <person name="Miller J.D."/>
            <person name="Mondo S.J."/>
            <person name="Labutti K."/>
            <person name="Lipzen A."/>
            <person name="Dockter R."/>
            <person name="Kennedy M."/>
            <person name="Grigoriev I.V."/>
            <person name="Spatafora J.W."/>
        </authorList>
    </citation>
    <scope>NUCLEOTIDE SEQUENCE [LARGE SCALE GENOMIC DNA]</scope>
    <source>
        <strain evidence="1 2">CBS 120377</strain>
    </source>
</reference>
<dbReference type="RefSeq" id="XP_018063874.1">
    <property type="nucleotide sequence ID" value="XM_018218903.1"/>
</dbReference>
<dbReference type="InParanoid" id="A0A132BBY9"/>
<evidence type="ECO:0000313" key="1">
    <source>
        <dbReference type="EMBL" id="KUJ09519.1"/>
    </source>
</evidence>
<name>A0A132BBY9_MOLSC</name>
<accession>A0A132BBY9</accession>